<dbReference type="EMBL" id="WJJP01000138">
    <property type="protein sequence ID" value="MBD3323814.1"/>
    <property type="molecule type" value="Genomic_DNA"/>
</dbReference>
<accession>A0A9D5JT78</accession>
<feature type="non-terminal residue" evidence="2">
    <location>
        <position position="181"/>
    </location>
</feature>
<organism evidence="2 3">
    <name type="scientific">candidate division KSB3 bacterium</name>
    <dbReference type="NCBI Taxonomy" id="2044937"/>
    <lineage>
        <taxon>Bacteria</taxon>
        <taxon>candidate division KSB3</taxon>
    </lineage>
</organism>
<comment type="caution">
    <text evidence="2">The sequence shown here is derived from an EMBL/GenBank/DDBJ whole genome shotgun (WGS) entry which is preliminary data.</text>
</comment>
<name>A0A9D5JT78_9BACT</name>
<dbReference type="AlphaFoldDB" id="A0A9D5JT78"/>
<proteinExistence type="predicted"/>
<dbReference type="Proteomes" id="UP000649604">
    <property type="component" value="Unassembled WGS sequence"/>
</dbReference>
<evidence type="ECO:0000313" key="3">
    <source>
        <dbReference type="Proteomes" id="UP000649604"/>
    </source>
</evidence>
<evidence type="ECO:0000313" key="2">
    <source>
        <dbReference type="EMBL" id="MBD3323814.1"/>
    </source>
</evidence>
<dbReference type="Pfam" id="PF07603">
    <property type="entry name" value="Lcl_C"/>
    <property type="match status" value="1"/>
</dbReference>
<sequence length="181" mass="20702">MSLRYRKSSVPGIFKKRDVMDMMSSKIKKLLKLGWLSGFCLLMVGGTGCTVFSTDQATPSQDLLEYIQAESPYLTLRWYPTSLYDHQLQDMIQAYGFYERERHPDGDLANRYIKTAIDGDVVVADVRHKLLWASGIVLRAPFDKASEVMATLHYAGYNDWRVPTIEELVSLLEPSTSHPRY</sequence>
<evidence type="ECO:0000259" key="1">
    <source>
        <dbReference type="Pfam" id="PF07603"/>
    </source>
</evidence>
<gene>
    <name evidence="2" type="ORF">GF339_04475</name>
</gene>
<dbReference type="InterPro" id="IPR011460">
    <property type="entry name" value="Lcl_C"/>
</dbReference>
<protein>
    <submittedName>
        <fullName evidence="2">DUF1566 domain-containing protein</fullName>
    </submittedName>
</protein>
<reference evidence="2" key="1">
    <citation type="submission" date="2019-11" db="EMBL/GenBank/DDBJ databases">
        <title>Microbial mats filling the niche in hypersaline microbial mats.</title>
        <authorList>
            <person name="Wong H.L."/>
            <person name="Macleod F.I."/>
            <person name="White R.A. III"/>
            <person name="Burns B.P."/>
        </authorList>
    </citation>
    <scope>NUCLEOTIDE SEQUENCE</scope>
    <source>
        <strain evidence="2">Rbin_158</strain>
    </source>
</reference>
<feature type="domain" description="Lcl C-terminal" evidence="1">
    <location>
        <begin position="122"/>
        <end position="179"/>
    </location>
</feature>